<name>A0ABN7WI39_GIGMA</name>
<proteinExistence type="predicted"/>
<dbReference type="Proteomes" id="UP000789901">
    <property type="component" value="Unassembled WGS sequence"/>
</dbReference>
<keyword evidence="2" id="KW-1185">Reference proteome</keyword>
<sequence length="80" mass="9288">GKLKTENRYSPEDMHASLEDLAINRELTFKKILSVKAIKGWIGRYSANFKKEALEKALLENNNKHNEIFERTSSRHQRSG</sequence>
<comment type="caution">
    <text evidence="1">The sequence shown here is derived from an EMBL/GenBank/DDBJ whole genome shotgun (WGS) entry which is preliminary data.</text>
</comment>
<feature type="non-terminal residue" evidence="1">
    <location>
        <position position="1"/>
    </location>
</feature>
<reference evidence="1 2" key="1">
    <citation type="submission" date="2021-06" db="EMBL/GenBank/DDBJ databases">
        <authorList>
            <person name="Kallberg Y."/>
            <person name="Tangrot J."/>
            <person name="Rosling A."/>
        </authorList>
    </citation>
    <scope>NUCLEOTIDE SEQUENCE [LARGE SCALE GENOMIC DNA]</scope>
    <source>
        <strain evidence="1 2">120-4 pot B 10/14</strain>
    </source>
</reference>
<accession>A0ABN7WI39</accession>
<evidence type="ECO:0000313" key="2">
    <source>
        <dbReference type="Proteomes" id="UP000789901"/>
    </source>
</evidence>
<dbReference type="EMBL" id="CAJVQB010045738">
    <property type="protein sequence ID" value="CAG8832614.1"/>
    <property type="molecule type" value="Genomic_DNA"/>
</dbReference>
<organism evidence="1 2">
    <name type="scientific">Gigaspora margarita</name>
    <dbReference type="NCBI Taxonomy" id="4874"/>
    <lineage>
        <taxon>Eukaryota</taxon>
        <taxon>Fungi</taxon>
        <taxon>Fungi incertae sedis</taxon>
        <taxon>Mucoromycota</taxon>
        <taxon>Glomeromycotina</taxon>
        <taxon>Glomeromycetes</taxon>
        <taxon>Diversisporales</taxon>
        <taxon>Gigasporaceae</taxon>
        <taxon>Gigaspora</taxon>
    </lineage>
</organism>
<protein>
    <submittedName>
        <fullName evidence="1">30291_t:CDS:1</fullName>
    </submittedName>
</protein>
<gene>
    <name evidence="1" type="ORF">GMARGA_LOCUS31138</name>
</gene>
<evidence type="ECO:0000313" key="1">
    <source>
        <dbReference type="EMBL" id="CAG8832614.1"/>
    </source>
</evidence>